<keyword evidence="1" id="KW-0520">NAD</keyword>
<proteinExistence type="predicted"/>
<dbReference type="Pfam" id="PF01370">
    <property type="entry name" value="Epimerase"/>
    <property type="match status" value="1"/>
</dbReference>
<dbReference type="SUPFAM" id="SSF51735">
    <property type="entry name" value="NAD(P)-binding Rossmann-fold domains"/>
    <property type="match status" value="1"/>
</dbReference>
<comment type="caution">
    <text evidence="3">The sequence shown here is derived from an EMBL/GenBank/DDBJ whole genome shotgun (WGS) entry which is preliminary data.</text>
</comment>
<keyword evidence="4" id="KW-1185">Reference proteome</keyword>
<organism evidence="3 4">
    <name type="scientific">Campylobacter magnus</name>
    <dbReference type="NCBI Taxonomy" id="3026462"/>
    <lineage>
        <taxon>Bacteria</taxon>
        <taxon>Pseudomonadati</taxon>
        <taxon>Campylobacterota</taxon>
        <taxon>Epsilonproteobacteria</taxon>
        <taxon>Campylobacterales</taxon>
        <taxon>Campylobacteraceae</taxon>
        <taxon>Campylobacter</taxon>
    </lineage>
</organism>
<feature type="domain" description="NAD-dependent epimerase/dehydratase" evidence="2">
    <location>
        <begin position="3"/>
        <end position="254"/>
    </location>
</feature>
<protein>
    <submittedName>
        <fullName evidence="3">NAD-dependent epimerase</fullName>
    </submittedName>
</protein>
<dbReference type="InterPro" id="IPR036291">
    <property type="entry name" value="NAD(P)-bd_dom_sf"/>
</dbReference>
<sequence length="352" mass="39391">MRVLVTGAAGFIGFHLALALAKEGYFVLGLDSINDYYDANLKLARLKELGIDDSKAQLWGQRVKSKSYENLEFIRMDLCDEDGIRSLFSEFKPKIVVNLAAQAGVRYSLEHPQSYIKSNIEGFCNILEGCRHHGVENLVYASSSSVYGLNKNLPFSEAKSTEHPISLYAASKKANEMMAHSYSHLFNLPATGLRFFTVYGPWGRPDMALFKFAKAAFENTSIDVYNHGDMQRDFTYIDDIIAGIMLCIKNPAKPSSEFDPTNPRSDISSAPYRIYNIGRSKPAKLLEYIAAIERELGKEIKKNMLPMQAGDVAATHADTSALELLGYKPKISIDEGVAKFIAWYKSYFKIRA</sequence>
<dbReference type="Gene3D" id="3.40.50.720">
    <property type="entry name" value="NAD(P)-binding Rossmann-like Domain"/>
    <property type="match status" value="1"/>
</dbReference>
<dbReference type="RefSeq" id="WP_302243768.1">
    <property type="nucleotide sequence ID" value="NZ_JAULJQ010000002.1"/>
</dbReference>
<gene>
    <name evidence="3" type="ORF">Q2362_02620</name>
</gene>
<accession>A0ABT8T669</accession>
<dbReference type="EMBL" id="JAULJQ010000002">
    <property type="protein sequence ID" value="MDO2408993.1"/>
    <property type="molecule type" value="Genomic_DNA"/>
</dbReference>
<dbReference type="CDD" id="cd05253">
    <property type="entry name" value="UDP_GE_SDE_e"/>
    <property type="match status" value="1"/>
</dbReference>
<dbReference type="PRINTS" id="PR01713">
    <property type="entry name" value="NUCEPIMERASE"/>
</dbReference>
<dbReference type="InterPro" id="IPR001509">
    <property type="entry name" value="Epimerase_deHydtase"/>
</dbReference>
<evidence type="ECO:0000313" key="4">
    <source>
        <dbReference type="Proteomes" id="UP001171111"/>
    </source>
</evidence>
<reference evidence="3 4" key="1">
    <citation type="submission" date="2023-06" db="EMBL/GenBank/DDBJ databases">
        <title>Campylobacter magnum sp. nov., isolated from cecal contents of domestic pigs (Sus scrofa domesticus).</title>
        <authorList>
            <person name="Papic B."/>
            <person name="Gruntar I."/>
        </authorList>
    </citation>
    <scope>NUCLEOTIDE SEQUENCE [LARGE SCALE GENOMIC DNA]</scope>
    <source>
        <strain evidence="4">34484-21</strain>
    </source>
</reference>
<evidence type="ECO:0000259" key="2">
    <source>
        <dbReference type="Pfam" id="PF01370"/>
    </source>
</evidence>
<evidence type="ECO:0000313" key="3">
    <source>
        <dbReference type="EMBL" id="MDO2408993.1"/>
    </source>
</evidence>
<name>A0ABT8T669_9BACT</name>
<dbReference type="Proteomes" id="UP001171111">
    <property type="component" value="Unassembled WGS sequence"/>
</dbReference>
<evidence type="ECO:0000256" key="1">
    <source>
        <dbReference type="ARBA" id="ARBA00023027"/>
    </source>
</evidence>
<dbReference type="PANTHER" id="PTHR43574">
    <property type="entry name" value="EPIMERASE-RELATED"/>
    <property type="match status" value="1"/>
</dbReference>